<dbReference type="Proteomes" id="UP000826234">
    <property type="component" value="Unassembled WGS sequence"/>
</dbReference>
<dbReference type="EMBL" id="JAIPUX010000439">
    <property type="protein sequence ID" value="KAH0629690.1"/>
    <property type="molecule type" value="Genomic_DNA"/>
</dbReference>
<dbReference type="Pfam" id="PF10420">
    <property type="entry name" value="IL12p40_C"/>
    <property type="match status" value="1"/>
</dbReference>
<evidence type="ECO:0000259" key="5">
    <source>
        <dbReference type="Pfam" id="PF10420"/>
    </source>
</evidence>
<proteinExistence type="predicted"/>
<keyword evidence="7" id="KW-1185">Reference proteome</keyword>
<name>A0ABQ7TJS3_PHRPL</name>
<evidence type="ECO:0000313" key="7">
    <source>
        <dbReference type="Proteomes" id="UP000826234"/>
    </source>
</evidence>
<organism evidence="6 7">
    <name type="scientific">Phrynosoma platyrhinos</name>
    <name type="common">Desert horned lizard</name>
    <dbReference type="NCBI Taxonomy" id="52577"/>
    <lineage>
        <taxon>Eukaryota</taxon>
        <taxon>Metazoa</taxon>
        <taxon>Chordata</taxon>
        <taxon>Craniata</taxon>
        <taxon>Vertebrata</taxon>
        <taxon>Euteleostomi</taxon>
        <taxon>Lepidosauria</taxon>
        <taxon>Squamata</taxon>
        <taxon>Bifurcata</taxon>
        <taxon>Unidentata</taxon>
        <taxon>Episquamata</taxon>
        <taxon>Toxicofera</taxon>
        <taxon>Iguania</taxon>
        <taxon>Phrynosomatidae</taxon>
        <taxon>Phrynosomatinae</taxon>
        <taxon>Phrynosoma</taxon>
    </lineage>
</organism>
<dbReference type="SUPFAM" id="SSF48726">
    <property type="entry name" value="Immunoglobulin"/>
    <property type="match status" value="1"/>
</dbReference>
<gene>
    <name evidence="6" type="ORF">JD844_011953</name>
</gene>
<dbReference type="Gene3D" id="2.60.40.10">
    <property type="entry name" value="Immunoglobulins"/>
    <property type="match status" value="1"/>
</dbReference>
<dbReference type="InterPro" id="IPR036116">
    <property type="entry name" value="FN3_sf"/>
</dbReference>
<dbReference type="InterPro" id="IPR019482">
    <property type="entry name" value="IL-12_beta_cen-dom"/>
</dbReference>
<evidence type="ECO:0000256" key="3">
    <source>
        <dbReference type="ARBA" id="ARBA00023180"/>
    </source>
</evidence>
<evidence type="ECO:0000313" key="6">
    <source>
        <dbReference type="EMBL" id="KAH0629690.1"/>
    </source>
</evidence>
<keyword evidence="4" id="KW-0393">Immunoglobulin domain</keyword>
<evidence type="ECO:0000256" key="4">
    <source>
        <dbReference type="ARBA" id="ARBA00023319"/>
    </source>
</evidence>
<feature type="non-terminal residue" evidence="6">
    <location>
        <position position="1"/>
    </location>
</feature>
<reference evidence="6 7" key="1">
    <citation type="journal article" date="2022" name="Gigascience">
        <title>A chromosome-level genome assembly and annotation of the desert horned lizard, Phrynosoma platyrhinos, provides insight into chromosomal rearrangements among reptiles.</title>
        <authorList>
            <person name="Koochekian N."/>
            <person name="Ascanio A."/>
            <person name="Farleigh K."/>
            <person name="Card D.C."/>
            <person name="Schield D.R."/>
            <person name="Castoe T.A."/>
            <person name="Jezkova T."/>
        </authorList>
    </citation>
    <scope>NUCLEOTIDE SEQUENCE [LARGE SCALE GENOMIC DNA]</scope>
    <source>
        <strain evidence="6">NK-2021</strain>
    </source>
</reference>
<keyword evidence="1" id="KW-0732">Signal</keyword>
<dbReference type="InterPro" id="IPR050676">
    <property type="entry name" value="IL-12"/>
</dbReference>
<dbReference type="PANTHER" id="PTHR48485:SF4">
    <property type="entry name" value="INTERLEUKIN-12 SUBUNIT BETA"/>
    <property type="match status" value="1"/>
</dbReference>
<dbReference type="InterPro" id="IPR036179">
    <property type="entry name" value="Ig-like_dom_sf"/>
</dbReference>
<keyword evidence="2" id="KW-1015">Disulfide bond</keyword>
<keyword evidence="3" id="KW-0325">Glycoprotein</keyword>
<dbReference type="InterPro" id="IPR013783">
    <property type="entry name" value="Ig-like_fold"/>
</dbReference>
<comment type="caution">
    <text evidence="6">The sequence shown here is derived from an EMBL/GenBank/DDBJ whole genome shotgun (WGS) entry which is preliminary data.</text>
</comment>
<sequence>YIVKSKWTANPTVPPEKLVVICNVSEEEEASVYWKKGQKWKGTGKELEITVKEPLDAGNYTYTKDRTFFKCTANNYSGNFKCFWTSTIQDSNLHFEVVTGSQAG</sequence>
<evidence type="ECO:0000256" key="2">
    <source>
        <dbReference type="ARBA" id="ARBA00023157"/>
    </source>
</evidence>
<dbReference type="SUPFAM" id="SSF49265">
    <property type="entry name" value="Fibronectin type III"/>
    <property type="match status" value="1"/>
</dbReference>
<evidence type="ECO:0000256" key="1">
    <source>
        <dbReference type="ARBA" id="ARBA00022729"/>
    </source>
</evidence>
<dbReference type="PANTHER" id="PTHR48485">
    <property type="entry name" value="INTERLEUKIN-12 SUBUNIT BETA-RELATED"/>
    <property type="match status" value="1"/>
</dbReference>
<feature type="domain" description="Interleukin-12 beta central" evidence="5">
    <location>
        <begin position="67"/>
        <end position="95"/>
    </location>
</feature>
<protein>
    <recommendedName>
        <fullName evidence="5">Interleukin-12 beta central domain-containing protein</fullName>
    </recommendedName>
</protein>
<accession>A0ABQ7TJS3</accession>